<keyword evidence="9" id="KW-1185">Reference proteome</keyword>
<dbReference type="InterPro" id="IPR013766">
    <property type="entry name" value="Thioredoxin_domain"/>
</dbReference>
<dbReference type="PROSITE" id="PS51355">
    <property type="entry name" value="GLUTATHIONE_PEROXID_3"/>
    <property type="match status" value="1"/>
</dbReference>
<dbReference type="PANTHER" id="PTHR11592">
    <property type="entry name" value="GLUTATHIONE PEROXIDASE"/>
    <property type="match status" value="1"/>
</dbReference>
<dbReference type="EMBL" id="CP047593">
    <property type="protein sequence ID" value="QHI68984.1"/>
    <property type="molecule type" value="Genomic_DNA"/>
</dbReference>
<protein>
    <recommendedName>
        <fullName evidence="5">Glutathione peroxidase</fullName>
    </recommendedName>
</protein>
<dbReference type="Gene3D" id="3.40.30.10">
    <property type="entry name" value="Glutaredoxin"/>
    <property type="match status" value="1"/>
</dbReference>
<dbReference type="FunFam" id="3.40.30.10:FF:000010">
    <property type="entry name" value="Glutathione peroxidase"/>
    <property type="match status" value="1"/>
</dbReference>
<reference evidence="8 9" key="1">
    <citation type="submission" date="2020-01" db="EMBL/GenBank/DDBJ databases">
        <title>Ponticoccus aerotolerans gen. nov., sp. nov., an anaerobic bacterium and proposal of Ponticoccusceae fam. nov., Ponticoccusles ord. nov. and Ponticoccuse classis nov. in the phylum Kiritimatiellaeota.</title>
        <authorList>
            <person name="Zhou L.Y."/>
            <person name="Du Z.J."/>
        </authorList>
    </citation>
    <scope>NUCLEOTIDE SEQUENCE [LARGE SCALE GENOMIC DNA]</scope>
    <source>
        <strain evidence="8 9">S-5007</strain>
    </source>
</reference>
<keyword evidence="6" id="KW-0732">Signal</keyword>
<dbReference type="InterPro" id="IPR000889">
    <property type="entry name" value="Glutathione_peroxidase"/>
</dbReference>
<evidence type="ECO:0000256" key="1">
    <source>
        <dbReference type="ARBA" id="ARBA00006926"/>
    </source>
</evidence>
<dbReference type="GO" id="GO:0004601">
    <property type="term" value="F:peroxidase activity"/>
    <property type="evidence" value="ECO:0007669"/>
    <property type="project" value="UniProtKB-KW"/>
</dbReference>
<evidence type="ECO:0000256" key="6">
    <source>
        <dbReference type="SAM" id="SignalP"/>
    </source>
</evidence>
<gene>
    <name evidence="8" type="ORF">GT409_05810</name>
</gene>
<evidence type="ECO:0000313" key="9">
    <source>
        <dbReference type="Proteomes" id="UP000464954"/>
    </source>
</evidence>
<evidence type="ECO:0000256" key="4">
    <source>
        <dbReference type="PIRSR" id="PIRSR000303-1"/>
    </source>
</evidence>
<dbReference type="GO" id="GO:0034599">
    <property type="term" value="P:cellular response to oxidative stress"/>
    <property type="evidence" value="ECO:0007669"/>
    <property type="project" value="TreeGrafter"/>
</dbReference>
<keyword evidence="2 5" id="KW-0575">Peroxidase</keyword>
<feature type="active site" evidence="4">
    <location>
        <position position="55"/>
    </location>
</feature>
<evidence type="ECO:0000256" key="2">
    <source>
        <dbReference type="ARBA" id="ARBA00022559"/>
    </source>
</evidence>
<dbReference type="Pfam" id="PF00255">
    <property type="entry name" value="GSHPx"/>
    <property type="match status" value="1"/>
</dbReference>
<dbReference type="CDD" id="cd00340">
    <property type="entry name" value="GSH_Peroxidase"/>
    <property type="match status" value="1"/>
</dbReference>
<proteinExistence type="inferred from homology"/>
<organism evidence="8 9">
    <name type="scientific">Tichowtungia aerotolerans</name>
    <dbReference type="NCBI Taxonomy" id="2697043"/>
    <lineage>
        <taxon>Bacteria</taxon>
        <taxon>Pseudomonadati</taxon>
        <taxon>Kiritimatiellota</taxon>
        <taxon>Tichowtungiia</taxon>
        <taxon>Tichowtungiales</taxon>
        <taxon>Tichowtungiaceae</taxon>
        <taxon>Tichowtungia</taxon>
    </lineage>
</organism>
<sequence>MKKLLRLFAGVTATAGAVAAGSVYDFSAETITGEPQSLAQYKEQVLLIVNTASKCGFTKQYAGLQDLYEKYKDSGLVVLGFPANNFGGQEPGTNQEIAQFCSTRFNVTFPMFGKISVKGDDIDPLYAWLTAHPNGAKVSWNFNKFLVGRNGDLIAHFGSRTAPDDPKLTEAIEKALAEPAQN</sequence>
<dbReference type="PRINTS" id="PR01011">
    <property type="entry name" value="GLUTPROXDASE"/>
</dbReference>
<dbReference type="RefSeq" id="WP_160627848.1">
    <property type="nucleotide sequence ID" value="NZ_CP047593.1"/>
</dbReference>
<feature type="chain" id="PRO_5026779286" description="Glutathione peroxidase" evidence="6">
    <location>
        <begin position="20"/>
        <end position="182"/>
    </location>
</feature>
<name>A0A6P1M8W9_9BACT</name>
<dbReference type="PROSITE" id="PS51352">
    <property type="entry name" value="THIOREDOXIN_2"/>
    <property type="match status" value="1"/>
</dbReference>
<dbReference type="AlphaFoldDB" id="A0A6P1M8W9"/>
<accession>A0A6P1M8W9</accession>
<dbReference type="SUPFAM" id="SSF52833">
    <property type="entry name" value="Thioredoxin-like"/>
    <property type="match status" value="1"/>
</dbReference>
<comment type="similarity">
    <text evidence="1 5">Belongs to the glutathione peroxidase family.</text>
</comment>
<evidence type="ECO:0000313" key="8">
    <source>
        <dbReference type="EMBL" id="QHI68984.1"/>
    </source>
</evidence>
<dbReference type="InterPro" id="IPR036249">
    <property type="entry name" value="Thioredoxin-like_sf"/>
</dbReference>
<evidence type="ECO:0000256" key="3">
    <source>
        <dbReference type="ARBA" id="ARBA00023002"/>
    </source>
</evidence>
<dbReference type="KEGG" id="taer:GT409_05810"/>
<feature type="signal peptide" evidence="6">
    <location>
        <begin position="1"/>
        <end position="19"/>
    </location>
</feature>
<keyword evidence="3 5" id="KW-0560">Oxidoreductase</keyword>
<dbReference type="PANTHER" id="PTHR11592:SF78">
    <property type="entry name" value="GLUTATHIONE PEROXIDASE"/>
    <property type="match status" value="1"/>
</dbReference>
<evidence type="ECO:0000259" key="7">
    <source>
        <dbReference type="PROSITE" id="PS51352"/>
    </source>
</evidence>
<dbReference type="Proteomes" id="UP000464954">
    <property type="component" value="Chromosome"/>
</dbReference>
<evidence type="ECO:0000256" key="5">
    <source>
        <dbReference type="RuleBase" id="RU000499"/>
    </source>
</evidence>
<feature type="domain" description="Thioredoxin" evidence="7">
    <location>
        <begin position="17"/>
        <end position="177"/>
    </location>
</feature>
<dbReference type="PIRSF" id="PIRSF000303">
    <property type="entry name" value="Glutathion_perox"/>
    <property type="match status" value="1"/>
</dbReference>